<name>A0AA96LSB3_9BACL</name>
<dbReference type="Gene3D" id="1.10.30.50">
    <property type="match status" value="1"/>
</dbReference>
<dbReference type="InterPro" id="IPR003615">
    <property type="entry name" value="HNH_nuc"/>
</dbReference>
<dbReference type="Pfam" id="PF13395">
    <property type="entry name" value="HNH_4"/>
    <property type="match status" value="1"/>
</dbReference>
<gene>
    <name evidence="2" type="ORF">MJB10_03045</name>
</gene>
<dbReference type="KEGG" id="proo:MJB10_03045"/>
<dbReference type="GO" id="GO:0004519">
    <property type="term" value="F:endonuclease activity"/>
    <property type="evidence" value="ECO:0007669"/>
    <property type="project" value="UniProtKB-KW"/>
</dbReference>
<dbReference type="SMART" id="SM00507">
    <property type="entry name" value="HNHc"/>
    <property type="match status" value="1"/>
</dbReference>
<keyword evidence="3" id="KW-1185">Reference proteome</keyword>
<organism evidence="2 3">
    <name type="scientific">Paenibacillus roseopurpureus</name>
    <dbReference type="NCBI Taxonomy" id="2918901"/>
    <lineage>
        <taxon>Bacteria</taxon>
        <taxon>Bacillati</taxon>
        <taxon>Bacillota</taxon>
        <taxon>Bacilli</taxon>
        <taxon>Bacillales</taxon>
        <taxon>Paenibacillaceae</taxon>
        <taxon>Paenibacillus</taxon>
    </lineage>
</organism>
<evidence type="ECO:0000313" key="2">
    <source>
        <dbReference type="EMBL" id="WNR45144.1"/>
    </source>
</evidence>
<evidence type="ECO:0000313" key="3">
    <source>
        <dbReference type="Proteomes" id="UP001304650"/>
    </source>
</evidence>
<dbReference type="AlphaFoldDB" id="A0AA96LSB3"/>
<proteinExistence type="predicted"/>
<evidence type="ECO:0000259" key="1">
    <source>
        <dbReference type="SMART" id="SM00507"/>
    </source>
</evidence>
<reference evidence="2" key="1">
    <citation type="submission" date="2022-02" db="EMBL/GenBank/DDBJ databases">
        <title>Paenibacillus sp. MBLB1832 Whole Genome Shotgun Sequencing.</title>
        <authorList>
            <person name="Hwang C.Y."/>
            <person name="Cho E.-S."/>
            <person name="Seo M.-J."/>
        </authorList>
    </citation>
    <scope>NUCLEOTIDE SEQUENCE</scope>
    <source>
        <strain evidence="2">MBLB1832</strain>
    </source>
</reference>
<sequence>MEGWKLNSGELIENNLTEQEIWQYFNFLFSSKSKNQASYKFGFIRSLLENIYNTNESSQLTYSQIFFTFTRVYWNLVVVNGLKQTDQSHEQSAIEKALKQFVEQNRIPDYLSFDSLSPGLQLEIGVILRRQGKRYVVGALYGDTDGAFYSFDNRSEVLELSRNVLRFMKVHQQVLVKLNNYELVKFIQAVNPHDGCSNLLKKVENITARSNLNMYREILELTESMECFYCERKLTEKTAIHVDHFIPWSFLFNDNLWNFVLSCGSCNTSKNNKLSEVKFLDKLINRNEILAQKNVIDVEKEFINYSSEKIIELFNYASINGFQKNWKPKIK</sequence>
<dbReference type="RefSeq" id="WP_314801650.1">
    <property type="nucleotide sequence ID" value="NZ_CP130319.1"/>
</dbReference>
<keyword evidence="2" id="KW-0255">Endonuclease</keyword>
<dbReference type="CDD" id="cd00085">
    <property type="entry name" value="HNHc"/>
    <property type="match status" value="1"/>
</dbReference>
<dbReference type="Proteomes" id="UP001304650">
    <property type="component" value="Chromosome"/>
</dbReference>
<accession>A0AA96LSB3</accession>
<keyword evidence="2" id="KW-0540">Nuclease</keyword>
<feature type="domain" description="HNH nuclease" evidence="1">
    <location>
        <begin position="214"/>
        <end position="268"/>
    </location>
</feature>
<dbReference type="EMBL" id="CP130319">
    <property type="protein sequence ID" value="WNR45144.1"/>
    <property type="molecule type" value="Genomic_DNA"/>
</dbReference>
<protein>
    <submittedName>
        <fullName evidence="2">HNH endonuclease signature motif containing protein</fullName>
    </submittedName>
</protein>
<keyword evidence="2" id="KW-0378">Hydrolase</keyword>